<protein>
    <submittedName>
        <fullName evidence="2">Putative antitoxin VapB50</fullName>
    </submittedName>
</protein>
<evidence type="ECO:0000313" key="3">
    <source>
        <dbReference type="Proteomes" id="UP000315403"/>
    </source>
</evidence>
<dbReference type="NCBIfam" id="TIGR01764">
    <property type="entry name" value="excise"/>
    <property type="match status" value="1"/>
</dbReference>
<name>A0A543Q3N4_ACITH</name>
<comment type="caution">
    <text evidence="2">The sequence shown here is derived from an EMBL/GenBank/DDBJ whole genome shotgun (WGS) entry which is preliminary data.</text>
</comment>
<dbReference type="RefSeq" id="WP_081577297.1">
    <property type="nucleotide sequence ID" value="NZ_SZUV01000001.1"/>
</dbReference>
<dbReference type="Pfam" id="PF12728">
    <property type="entry name" value="HTH_17"/>
    <property type="match status" value="1"/>
</dbReference>
<accession>A0A543Q3N4</accession>
<gene>
    <name evidence="2" type="primary">vapB50</name>
    <name evidence="2" type="ORF">DLNHIDIE_00795</name>
</gene>
<dbReference type="SUPFAM" id="SSF46955">
    <property type="entry name" value="Putative DNA-binding domain"/>
    <property type="match status" value="1"/>
</dbReference>
<organism evidence="2 3">
    <name type="scientific">Acidithiobacillus thiooxidans ATCC 19377</name>
    <dbReference type="NCBI Taxonomy" id="637390"/>
    <lineage>
        <taxon>Bacteria</taxon>
        <taxon>Pseudomonadati</taxon>
        <taxon>Pseudomonadota</taxon>
        <taxon>Acidithiobacillia</taxon>
        <taxon>Acidithiobacillales</taxon>
        <taxon>Acidithiobacillaceae</taxon>
        <taxon>Acidithiobacillus</taxon>
    </lineage>
</organism>
<dbReference type="EMBL" id="SZUV01000001">
    <property type="protein sequence ID" value="TQN50934.1"/>
    <property type="molecule type" value="Genomic_DNA"/>
</dbReference>
<evidence type="ECO:0000313" key="2">
    <source>
        <dbReference type="EMBL" id="TQN50934.1"/>
    </source>
</evidence>
<evidence type="ECO:0000259" key="1">
    <source>
        <dbReference type="Pfam" id="PF12728"/>
    </source>
</evidence>
<dbReference type="AlphaFoldDB" id="A0A543Q3N4"/>
<dbReference type="InterPro" id="IPR009061">
    <property type="entry name" value="DNA-bd_dom_put_sf"/>
</dbReference>
<dbReference type="Proteomes" id="UP000315403">
    <property type="component" value="Unassembled WGS sequence"/>
</dbReference>
<sequence>MLTAQEAADIINVSRPFLVKLLERGEIPYHNVGTHRRIRYDDLMLYKENAESAKRQAIDELVAQAQTLGMGYD</sequence>
<dbReference type="InterPro" id="IPR010093">
    <property type="entry name" value="SinI_DNA-bd"/>
</dbReference>
<proteinExistence type="predicted"/>
<dbReference type="InterPro" id="IPR041657">
    <property type="entry name" value="HTH_17"/>
</dbReference>
<feature type="domain" description="Helix-turn-helix" evidence="1">
    <location>
        <begin position="1"/>
        <end position="49"/>
    </location>
</feature>
<dbReference type="GO" id="GO:0003677">
    <property type="term" value="F:DNA binding"/>
    <property type="evidence" value="ECO:0007669"/>
    <property type="project" value="InterPro"/>
</dbReference>
<reference evidence="2 3" key="1">
    <citation type="submission" date="2019-03" db="EMBL/GenBank/DDBJ databases">
        <title>New insights into Acidothiobacillus thiooxidans sulfur metabolism through coupled gene expression, solution geochemistry, microscopy and spectroscopy analyses.</title>
        <authorList>
            <person name="Camacho D."/>
            <person name="Frazao R."/>
            <person name="Fouillen A."/>
            <person name="Nanci A."/>
            <person name="Lang B.F."/>
            <person name="Apte S.C."/>
            <person name="Baron C."/>
            <person name="Warren L.A."/>
        </authorList>
    </citation>
    <scope>NUCLEOTIDE SEQUENCE [LARGE SCALE GENOMIC DNA]</scope>
    <source>
        <strain evidence="2 3">ATCC 19377</strain>
    </source>
</reference>